<protein>
    <recommendedName>
        <fullName evidence="3">LTXXQ motif family protein</fullName>
    </recommendedName>
</protein>
<dbReference type="STRING" id="1079859.SAMN04515674_11120"/>
<organism evidence="1 2">
    <name type="scientific">Pseudarcicella hirudinis</name>
    <dbReference type="NCBI Taxonomy" id="1079859"/>
    <lineage>
        <taxon>Bacteria</taxon>
        <taxon>Pseudomonadati</taxon>
        <taxon>Bacteroidota</taxon>
        <taxon>Cytophagia</taxon>
        <taxon>Cytophagales</taxon>
        <taxon>Flectobacillaceae</taxon>
        <taxon>Pseudarcicella</taxon>
    </lineage>
</organism>
<name>A0A1I5W6Z4_9BACT</name>
<evidence type="ECO:0000313" key="1">
    <source>
        <dbReference type="EMBL" id="SFQ15510.1"/>
    </source>
</evidence>
<keyword evidence="2" id="KW-1185">Reference proteome</keyword>
<accession>A0A1I5W6Z4</accession>
<sequence>MSKKALRMPLAAYINHHSNQIYYMNRLLFIALSVLISHLSLAQQDDAFPAAKEKIKAAKIGLFTNRLNLSTEQASQFWPVYNEYEGKKGELRSNMRKYNAETRNLTISDDRILSDLKELINIRQKEVDLEREYQGKFLKVISARQVAELYKSEQLFNQMLLKRLSRRENNNKK</sequence>
<evidence type="ECO:0000313" key="2">
    <source>
        <dbReference type="Proteomes" id="UP000199306"/>
    </source>
</evidence>
<reference evidence="1 2" key="1">
    <citation type="submission" date="2016-10" db="EMBL/GenBank/DDBJ databases">
        <authorList>
            <person name="de Groot N.N."/>
        </authorList>
    </citation>
    <scope>NUCLEOTIDE SEQUENCE [LARGE SCALE GENOMIC DNA]</scope>
    <source>
        <strain evidence="2">E92,LMG 26720,CCM 7988</strain>
    </source>
</reference>
<dbReference type="EMBL" id="FOXH01000011">
    <property type="protein sequence ID" value="SFQ15510.1"/>
    <property type="molecule type" value="Genomic_DNA"/>
</dbReference>
<dbReference type="Proteomes" id="UP000199306">
    <property type="component" value="Unassembled WGS sequence"/>
</dbReference>
<gene>
    <name evidence="1" type="ORF">SAMN04515674_11120</name>
</gene>
<dbReference type="AlphaFoldDB" id="A0A1I5W6Z4"/>
<proteinExistence type="predicted"/>
<evidence type="ECO:0008006" key="3">
    <source>
        <dbReference type="Google" id="ProtNLM"/>
    </source>
</evidence>